<sequence>MNYVSLMYLIVFLPLVLLAYSIMPKRYRWTVLLLASYAFFILMSRKLIVYLIISTLSIYGIGLWLSWCKRNYSKKEKSADNVATLKKSYKKRQRMILLFGILFNIGILVFLKYSNFMISNINPILKALSAPRLLPEWKFALPLGISFYTLQAVSYIVDVYQDKIQADRNLPRLALFMSFFPIIMEGSICRYSDTAEDLYRGESLKYKNVTFGIQRVVWGVFKNIVIADRLNILVKTVFDNYNQYGGIIVILAAICYTFQLYMNFSGTIDMTIGVGEMFGVKIPENFRQPFFSKTAAEFWQRWHITLGTWFKDYIFYPISLTKFIKKLGKKTRKKFGKHIGQIIPTMIPLFTVWLCNGLWHGDRWSYIFFGMYYFVLILLGKVAEPLNKKIISSLKISKDNIFYRCLQSVKMLAIIFTGELFFRANGIKAGLVMFGSIFTKFSLNTLVDGSILNLGISYKDFIVVLLAFIAVLAVGILNEKGISIREKIASWNIFFRWSFYYTVLLIVIVFGAYGEGYLPAELIYAGF</sequence>
<comment type="subcellular location">
    <subcellularLocation>
        <location evidence="1">Cell membrane</location>
        <topology evidence="1">Multi-pass membrane protein</topology>
    </subcellularLocation>
</comment>
<evidence type="ECO:0000256" key="7">
    <source>
        <dbReference type="PIRNR" id="PIRNR016636"/>
    </source>
</evidence>
<dbReference type="GO" id="GO:0016746">
    <property type="term" value="F:acyltransferase activity"/>
    <property type="evidence" value="ECO:0007669"/>
    <property type="project" value="UniProtKB-KW"/>
</dbReference>
<reference evidence="9 11" key="1">
    <citation type="submission" date="2017-09" db="EMBL/GenBank/DDBJ databases">
        <authorList>
            <person name="Thomas P."/>
            <person name="Seyboldt C."/>
        </authorList>
    </citation>
    <scope>NUCLEOTIDE SEQUENCE [LARGE SCALE GENOMIC DNA]</scope>
    <source>
        <strain evidence="9 11">DSM 7534</strain>
    </source>
</reference>
<reference evidence="10" key="2">
    <citation type="submission" date="2022-06" db="EMBL/GenBank/DDBJ databases">
        <authorList>
            <person name="Holder M.E."/>
            <person name="Ajami N.J."/>
            <person name="Petrosino J.F."/>
        </authorList>
    </citation>
    <scope>NUCLEOTIDE SEQUENCE</scope>
    <source>
        <strain evidence="10">RMA 8861</strain>
    </source>
</reference>
<dbReference type="KEGG" id="csep:CP523_06265"/>
<dbReference type="PIRSF" id="PIRSF016636">
    <property type="entry name" value="AlgI_DltB"/>
    <property type="match status" value="1"/>
</dbReference>
<dbReference type="PANTHER" id="PTHR13285:SF18">
    <property type="entry name" value="PROTEIN-CYSTEINE N-PALMITOYLTRANSFERASE RASP"/>
    <property type="match status" value="1"/>
</dbReference>
<evidence type="ECO:0000256" key="5">
    <source>
        <dbReference type="ARBA" id="ARBA00022989"/>
    </source>
</evidence>
<gene>
    <name evidence="9" type="ORF">CP523_06265</name>
    <name evidence="10" type="ORF">NH397_14555</name>
</gene>
<evidence type="ECO:0000313" key="12">
    <source>
        <dbReference type="Proteomes" id="UP001055437"/>
    </source>
</evidence>
<dbReference type="PANTHER" id="PTHR13285">
    <property type="entry name" value="ACYLTRANSFERASE"/>
    <property type="match status" value="1"/>
</dbReference>
<keyword evidence="5 8" id="KW-1133">Transmembrane helix</keyword>
<keyword evidence="4 8" id="KW-0812">Transmembrane</keyword>
<comment type="similarity">
    <text evidence="2 7">Belongs to the membrane-bound acyltransferase family.</text>
</comment>
<evidence type="ECO:0000313" key="11">
    <source>
        <dbReference type="Proteomes" id="UP000280586"/>
    </source>
</evidence>
<accession>A0A9N7JKL1</accession>
<evidence type="ECO:0000256" key="6">
    <source>
        <dbReference type="ARBA" id="ARBA00023136"/>
    </source>
</evidence>
<dbReference type="Proteomes" id="UP000280586">
    <property type="component" value="Chromosome"/>
</dbReference>
<evidence type="ECO:0000256" key="1">
    <source>
        <dbReference type="ARBA" id="ARBA00004651"/>
    </source>
</evidence>
<evidence type="ECO:0000256" key="2">
    <source>
        <dbReference type="ARBA" id="ARBA00010323"/>
    </source>
</evidence>
<evidence type="ECO:0000256" key="3">
    <source>
        <dbReference type="ARBA" id="ARBA00022475"/>
    </source>
</evidence>
<keyword evidence="7" id="KW-0808">Transferase</keyword>
<feature type="transmembrane region" description="Helical" evidence="8">
    <location>
        <begin position="139"/>
        <end position="157"/>
    </location>
</feature>
<dbReference type="Pfam" id="PF03062">
    <property type="entry name" value="MBOAT"/>
    <property type="match status" value="1"/>
</dbReference>
<evidence type="ECO:0000256" key="4">
    <source>
        <dbReference type="ARBA" id="ARBA00022692"/>
    </source>
</evidence>
<dbReference type="AlphaFoldDB" id="A0A9N7JKL1"/>
<dbReference type="GO" id="GO:0042121">
    <property type="term" value="P:alginic acid biosynthetic process"/>
    <property type="evidence" value="ECO:0007669"/>
    <property type="project" value="InterPro"/>
</dbReference>
<feature type="transmembrane region" description="Helical" evidence="8">
    <location>
        <begin position="6"/>
        <end position="22"/>
    </location>
</feature>
<dbReference type="EMBL" id="CP023671">
    <property type="protein sequence ID" value="AYE34103.1"/>
    <property type="molecule type" value="Genomic_DNA"/>
</dbReference>
<feature type="transmembrane region" description="Helical" evidence="8">
    <location>
        <begin position="49"/>
        <end position="67"/>
    </location>
</feature>
<protein>
    <submittedName>
        <fullName evidence="10">MBOAT family protein</fullName>
    </submittedName>
    <submittedName>
        <fullName evidence="9">Membrane-bound O-acyltransferase family protein</fullName>
    </submittedName>
</protein>
<dbReference type="RefSeq" id="WP_120140704.1">
    <property type="nucleotide sequence ID" value="NZ_CP034358.1"/>
</dbReference>
<evidence type="ECO:0000313" key="10">
    <source>
        <dbReference type="EMBL" id="USS00683.1"/>
    </source>
</evidence>
<feature type="transmembrane region" description="Helical" evidence="8">
    <location>
        <begin position="244"/>
        <end position="262"/>
    </location>
</feature>
<feature type="transmembrane region" description="Helical" evidence="8">
    <location>
        <begin position="96"/>
        <end position="119"/>
    </location>
</feature>
<evidence type="ECO:0000313" key="9">
    <source>
        <dbReference type="EMBL" id="AYE34103.1"/>
    </source>
</evidence>
<feature type="transmembrane region" description="Helical" evidence="8">
    <location>
        <begin position="365"/>
        <end position="383"/>
    </location>
</feature>
<name>A0A9N7JKL1_CLOSE</name>
<keyword evidence="6 7" id="KW-0472">Membrane</keyword>
<feature type="transmembrane region" description="Helical" evidence="8">
    <location>
        <begin position="169"/>
        <end position="188"/>
    </location>
</feature>
<dbReference type="GO" id="GO:0005886">
    <property type="term" value="C:plasma membrane"/>
    <property type="evidence" value="ECO:0007669"/>
    <property type="project" value="UniProtKB-SubCell"/>
</dbReference>
<keyword evidence="12" id="KW-1185">Reference proteome</keyword>
<dbReference type="PIRSF" id="PIRSF500217">
    <property type="entry name" value="AlgI"/>
    <property type="match status" value="1"/>
</dbReference>
<proteinExistence type="inferred from homology"/>
<dbReference type="InterPro" id="IPR051085">
    <property type="entry name" value="MB_O-acyltransferase"/>
</dbReference>
<keyword evidence="3 7" id="KW-1003">Cell membrane</keyword>
<dbReference type="Proteomes" id="UP001055437">
    <property type="component" value="Chromosome"/>
</dbReference>
<keyword evidence="7" id="KW-0012">Acyltransferase</keyword>
<feature type="transmembrane region" description="Helical" evidence="8">
    <location>
        <begin position="420"/>
        <end position="441"/>
    </location>
</feature>
<dbReference type="InterPro" id="IPR028362">
    <property type="entry name" value="AlgI"/>
</dbReference>
<evidence type="ECO:0000256" key="8">
    <source>
        <dbReference type="SAM" id="Phobius"/>
    </source>
</evidence>
<feature type="transmembrane region" description="Helical" evidence="8">
    <location>
        <begin position="499"/>
        <end position="518"/>
    </location>
</feature>
<feature type="transmembrane region" description="Helical" evidence="8">
    <location>
        <begin position="27"/>
        <end position="43"/>
    </location>
</feature>
<dbReference type="InterPro" id="IPR024194">
    <property type="entry name" value="Ac/AlaTfrase_AlgI/DltB"/>
</dbReference>
<feature type="transmembrane region" description="Helical" evidence="8">
    <location>
        <begin position="461"/>
        <end position="478"/>
    </location>
</feature>
<organism evidence="9 11">
    <name type="scientific">Clostridium septicum</name>
    <dbReference type="NCBI Taxonomy" id="1504"/>
    <lineage>
        <taxon>Bacteria</taxon>
        <taxon>Bacillati</taxon>
        <taxon>Bacillota</taxon>
        <taxon>Clostridia</taxon>
        <taxon>Eubacteriales</taxon>
        <taxon>Clostridiaceae</taxon>
        <taxon>Clostridium</taxon>
    </lineage>
</organism>
<dbReference type="EMBL" id="CP099799">
    <property type="protein sequence ID" value="USS00683.1"/>
    <property type="molecule type" value="Genomic_DNA"/>
</dbReference>
<feature type="transmembrane region" description="Helical" evidence="8">
    <location>
        <begin position="339"/>
        <end position="359"/>
    </location>
</feature>
<dbReference type="InterPro" id="IPR004299">
    <property type="entry name" value="MBOAT_fam"/>
</dbReference>